<evidence type="ECO:0000313" key="1">
    <source>
        <dbReference type="EMBL" id="OGF77547.1"/>
    </source>
</evidence>
<accession>A0A1F5WPP1</accession>
<protein>
    <submittedName>
        <fullName evidence="1">Uncharacterized protein</fullName>
    </submittedName>
</protein>
<dbReference type="Proteomes" id="UP000177723">
    <property type="component" value="Unassembled WGS sequence"/>
</dbReference>
<dbReference type="EMBL" id="MFHT01000017">
    <property type="protein sequence ID" value="OGF77547.1"/>
    <property type="molecule type" value="Genomic_DNA"/>
</dbReference>
<dbReference type="AlphaFoldDB" id="A0A1F5WPP1"/>
<comment type="caution">
    <text evidence="1">The sequence shown here is derived from an EMBL/GenBank/DDBJ whole genome shotgun (WGS) entry which is preliminary data.</text>
</comment>
<name>A0A1F5WPP1_9BACT</name>
<reference evidence="1 2" key="1">
    <citation type="journal article" date="2016" name="Nat. Commun.">
        <title>Thousands of microbial genomes shed light on interconnected biogeochemical processes in an aquifer system.</title>
        <authorList>
            <person name="Anantharaman K."/>
            <person name="Brown C.T."/>
            <person name="Hug L.A."/>
            <person name="Sharon I."/>
            <person name="Castelle C.J."/>
            <person name="Probst A.J."/>
            <person name="Thomas B.C."/>
            <person name="Singh A."/>
            <person name="Wilkins M.J."/>
            <person name="Karaoz U."/>
            <person name="Brodie E.L."/>
            <person name="Williams K.H."/>
            <person name="Hubbard S.S."/>
            <person name="Banfield J.F."/>
        </authorList>
    </citation>
    <scope>NUCLEOTIDE SEQUENCE [LARGE SCALE GENOMIC DNA]</scope>
</reference>
<sequence>MIVNTAVVEEEEGPLIPWAAKYVNQAGSPEQPKEKTVRIGLFSSHKSAHAFARGLPPPFLDGVLERVEPAF</sequence>
<evidence type="ECO:0000313" key="2">
    <source>
        <dbReference type="Proteomes" id="UP000177723"/>
    </source>
</evidence>
<gene>
    <name evidence="1" type="ORF">A3F23_01055</name>
</gene>
<proteinExistence type="predicted"/>
<organism evidence="1 2">
    <name type="scientific">Candidatus Giovannonibacteria bacterium RIFCSPHIGHO2_12_FULL_43_15</name>
    <dbReference type="NCBI Taxonomy" id="1798341"/>
    <lineage>
        <taxon>Bacteria</taxon>
        <taxon>Candidatus Giovannoniibacteriota</taxon>
    </lineage>
</organism>